<reference evidence="2" key="1">
    <citation type="submission" date="2024-02" db="EMBL/GenBank/DDBJ databases">
        <authorList>
            <consortium name="ELIXIR-Norway"/>
            <consortium name="Elixir Norway"/>
        </authorList>
    </citation>
    <scope>NUCLEOTIDE SEQUENCE</scope>
</reference>
<feature type="region of interest" description="Disordered" evidence="1">
    <location>
        <begin position="50"/>
        <end position="104"/>
    </location>
</feature>
<proteinExistence type="predicted"/>
<name>A0ABP0XBE2_9BRYO</name>
<protein>
    <submittedName>
        <fullName evidence="2">Uncharacterized protein</fullName>
    </submittedName>
</protein>
<feature type="compositionally biased region" description="Polar residues" evidence="1">
    <location>
        <begin position="55"/>
        <end position="66"/>
    </location>
</feature>
<gene>
    <name evidence="2" type="ORF">CSSPJE1EN1_LOCUS20363</name>
</gene>
<organism evidence="2 3">
    <name type="scientific">Sphagnum jensenii</name>
    <dbReference type="NCBI Taxonomy" id="128206"/>
    <lineage>
        <taxon>Eukaryota</taxon>
        <taxon>Viridiplantae</taxon>
        <taxon>Streptophyta</taxon>
        <taxon>Embryophyta</taxon>
        <taxon>Bryophyta</taxon>
        <taxon>Sphagnophytina</taxon>
        <taxon>Sphagnopsida</taxon>
        <taxon>Sphagnales</taxon>
        <taxon>Sphagnaceae</taxon>
        <taxon>Sphagnum</taxon>
    </lineage>
</organism>
<evidence type="ECO:0000313" key="3">
    <source>
        <dbReference type="Proteomes" id="UP001497444"/>
    </source>
</evidence>
<dbReference type="Proteomes" id="UP001497444">
    <property type="component" value="Chromosome 6"/>
</dbReference>
<evidence type="ECO:0000256" key="1">
    <source>
        <dbReference type="SAM" id="MobiDB-lite"/>
    </source>
</evidence>
<keyword evidence="3" id="KW-1185">Reference proteome</keyword>
<evidence type="ECO:0000313" key="2">
    <source>
        <dbReference type="EMBL" id="CAK9274885.1"/>
    </source>
</evidence>
<accession>A0ABP0XBE2</accession>
<dbReference type="EMBL" id="OZ020101">
    <property type="protein sequence ID" value="CAK9274885.1"/>
    <property type="molecule type" value="Genomic_DNA"/>
</dbReference>
<sequence>MNRLYTSVISDLHPRFHPWTEYSQSTGGQPYDIHSFVYFVRSRASFQLVGGRRASSPTNGRQTGRGQPSAGFWLQASSSLRARRRDEEEEEEAEQQHQRRAAGGSVAVAVDRMNLVLWVGLKDRGFITVLPSAEAWDTLA</sequence>